<comment type="catalytic activity">
    <reaction evidence="8">
        <text>L-tyrosyl-[protein] + ATP = O-(5'-adenylyl)-L-tyrosyl-[protein] + diphosphate</text>
        <dbReference type="Rhea" id="RHEA:54288"/>
        <dbReference type="Rhea" id="RHEA-COMP:10136"/>
        <dbReference type="Rhea" id="RHEA-COMP:13846"/>
        <dbReference type="ChEBI" id="CHEBI:30616"/>
        <dbReference type="ChEBI" id="CHEBI:33019"/>
        <dbReference type="ChEBI" id="CHEBI:46858"/>
        <dbReference type="ChEBI" id="CHEBI:83624"/>
        <dbReference type="EC" id="2.7.7.108"/>
    </reaction>
</comment>
<comment type="similarity">
    <text evidence="1 8">Belongs to the SELO family.</text>
</comment>
<feature type="binding site" evidence="8">
    <location>
        <position position="212"/>
    </location>
    <ligand>
        <name>ATP</name>
        <dbReference type="ChEBI" id="CHEBI:30616"/>
    </ligand>
</feature>
<comment type="catalytic activity">
    <reaction evidence="8">
        <text>L-tyrosyl-[protein] + UTP = O-(5'-uridylyl)-L-tyrosyl-[protein] + diphosphate</text>
        <dbReference type="Rhea" id="RHEA:83887"/>
        <dbReference type="Rhea" id="RHEA-COMP:10136"/>
        <dbReference type="Rhea" id="RHEA-COMP:20238"/>
        <dbReference type="ChEBI" id="CHEBI:33019"/>
        <dbReference type="ChEBI" id="CHEBI:46398"/>
        <dbReference type="ChEBI" id="CHEBI:46858"/>
        <dbReference type="ChEBI" id="CHEBI:90602"/>
    </reaction>
</comment>
<evidence type="ECO:0000313" key="10">
    <source>
        <dbReference type="EMBL" id="TXL67109.1"/>
    </source>
</evidence>
<evidence type="ECO:0000256" key="9">
    <source>
        <dbReference type="SAM" id="MobiDB-lite"/>
    </source>
</evidence>
<name>A0A5C8P0H0_9BURK</name>
<keyword evidence="4 8" id="KW-0479">Metal-binding</keyword>
<evidence type="ECO:0000256" key="5">
    <source>
        <dbReference type="ARBA" id="ARBA00022741"/>
    </source>
</evidence>
<keyword evidence="3 8" id="KW-0548">Nucleotidyltransferase</keyword>
<feature type="binding site" evidence="8">
    <location>
        <position position="161"/>
    </location>
    <ligand>
        <name>ATP</name>
        <dbReference type="ChEBI" id="CHEBI:30616"/>
    </ligand>
</feature>
<dbReference type="NCBIfam" id="NF000658">
    <property type="entry name" value="PRK00029.1"/>
    <property type="match status" value="1"/>
</dbReference>
<keyword evidence="11" id="KW-1185">Reference proteome</keyword>
<feature type="compositionally biased region" description="Polar residues" evidence="9">
    <location>
        <begin position="1"/>
        <end position="10"/>
    </location>
</feature>
<evidence type="ECO:0000256" key="1">
    <source>
        <dbReference type="ARBA" id="ARBA00009747"/>
    </source>
</evidence>
<gene>
    <name evidence="8" type="primary">ydiU</name>
    <name evidence="8" type="synonym">selO</name>
    <name evidence="10" type="ORF">FHP08_05700</name>
</gene>
<comment type="caution">
    <text evidence="10">The sequence shown here is derived from an EMBL/GenBank/DDBJ whole genome shotgun (WGS) entry which is preliminary data.</text>
</comment>
<dbReference type="PANTHER" id="PTHR32057">
    <property type="entry name" value="PROTEIN ADENYLYLTRANSFERASE SELO, MITOCHONDRIAL"/>
    <property type="match status" value="1"/>
</dbReference>
<dbReference type="Proteomes" id="UP000321548">
    <property type="component" value="Unassembled WGS sequence"/>
</dbReference>
<evidence type="ECO:0000256" key="3">
    <source>
        <dbReference type="ARBA" id="ARBA00022695"/>
    </source>
</evidence>
<comment type="catalytic activity">
    <reaction evidence="8">
        <text>L-histidyl-[protein] + UTP = N(tele)-(5'-uridylyl)-L-histidyl-[protein] + diphosphate</text>
        <dbReference type="Rhea" id="RHEA:83891"/>
        <dbReference type="Rhea" id="RHEA-COMP:9745"/>
        <dbReference type="Rhea" id="RHEA-COMP:20239"/>
        <dbReference type="ChEBI" id="CHEBI:29979"/>
        <dbReference type="ChEBI" id="CHEBI:33019"/>
        <dbReference type="ChEBI" id="CHEBI:46398"/>
        <dbReference type="ChEBI" id="CHEBI:233474"/>
    </reaction>
</comment>
<feature type="binding site" evidence="8">
    <location>
        <position position="149"/>
    </location>
    <ligand>
        <name>ATP</name>
        <dbReference type="ChEBI" id="CHEBI:30616"/>
    </ligand>
</feature>
<feature type="active site" description="Proton acceptor" evidence="8">
    <location>
        <position position="288"/>
    </location>
</feature>
<feature type="binding site" evidence="8">
    <location>
        <position position="126"/>
    </location>
    <ligand>
        <name>ATP</name>
        <dbReference type="ChEBI" id="CHEBI:30616"/>
    </ligand>
</feature>
<comment type="catalytic activity">
    <reaction evidence="8">
        <text>L-threonyl-[protein] + ATP = 3-O-(5'-adenylyl)-L-threonyl-[protein] + diphosphate</text>
        <dbReference type="Rhea" id="RHEA:54292"/>
        <dbReference type="Rhea" id="RHEA-COMP:11060"/>
        <dbReference type="Rhea" id="RHEA-COMP:13847"/>
        <dbReference type="ChEBI" id="CHEBI:30013"/>
        <dbReference type="ChEBI" id="CHEBI:30616"/>
        <dbReference type="ChEBI" id="CHEBI:33019"/>
        <dbReference type="ChEBI" id="CHEBI:138113"/>
        <dbReference type="EC" id="2.7.7.108"/>
    </reaction>
</comment>
<dbReference type="GO" id="GO:0000287">
    <property type="term" value="F:magnesium ion binding"/>
    <property type="evidence" value="ECO:0007669"/>
    <property type="project" value="UniProtKB-UniRule"/>
</dbReference>
<keyword evidence="6 8" id="KW-0067">ATP-binding</keyword>
<dbReference type="GO" id="GO:0005524">
    <property type="term" value="F:ATP binding"/>
    <property type="evidence" value="ECO:0007669"/>
    <property type="project" value="UniProtKB-UniRule"/>
</dbReference>
<comment type="cofactor">
    <cofactor evidence="8">
        <name>Mg(2+)</name>
        <dbReference type="ChEBI" id="CHEBI:18420"/>
    </cofactor>
    <cofactor evidence="8">
        <name>Mn(2+)</name>
        <dbReference type="ChEBI" id="CHEBI:29035"/>
    </cofactor>
</comment>
<protein>
    <recommendedName>
        <fullName evidence="8">Protein nucleotidyltransferase YdiU</fullName>
        <ecNumber evidence="8">2.7.7.-</ecNumber>
    </recommendedName>
    <alternativeName>
        <fullName evidence="8">Protein adenylyltransferase YdiU</fullName>
        <ecNumber evidence="8">2.7.7.108</ecNumber>
    </alternativeName>
    <alternativeName>
        <fullName evidence="8">Protein uridylyltransferase YdiU</fullName>
        <ecNumber evidence="8">2.7.7.-</ecNumber>
    </alternativeName>
</protein>
<sequence length="545" mass="59592">MDDRNPTTVSALGEAPAETKAAGNRTASDRADAASGALRVPGLAFDNRFARLPDGFFVRVRPAPLPEPWLVAVSDEAAASIGLPAAAFQDPAMVDALAGNRPLAGAEPLAAVYAGHQFGVWAGRLGDGRAILLGEALGPGGARWELQLKGAGRTPFSRGADGRAVLRSSIREFLCSEAMHGLGIPTTRALAIVASDEPVFRETVETAAVLTRMSPSFLRFGSFEYFRHFGQPERLRLLGETLLEQHYPALRDAANPWLALLREVAERTARLVAAWQAVGFCHGVMNTDNMSMLGLTIDYGPFGFLDRFDPNHVCNHSDDLGRYSYAMQPKIAEWNCWCLGDALMPLIGEAGGSVDDAKGALAAFGPAFEAEYARLMRAKLGLATERPGDDALVRATLDLLHAQRIDFTQFFRRLGSVGIEAQDLRELPQARGAGAPAPRPGSRCRDLFVEPALFDAWAARWRARLRDEGSDDPERSRRMDRANPKYVLRNHLAELAIRQARERDPAMVRRLLQVLRRPFDEQPEHEELAALPPDWAARLEVSCSS</sequence>
<keyword evidence="7 8" id="KW-0460">Magnesium</keyword>
<dbReference type="PANTHER" id="PTHR32057:SF14">
    <property type="entry name" value="PROTEIN ADENYLYLTRANSFERASE SELO, MITOCHONDRIAL"/>
    <property type="match status" value="1"/>
</dbReference>
<dbReference type="Pfam" id="PF02696">
    <property type="entry name" value="SelO"/>
    <property type="match status" value="1"/>
</dbReference>
<organism evidence="10 11">
    <name type="scientific">Zeimonas arvi</name>
    <dbReference type="NCBI Taxonomy" id="2498847"/>
    <lineage>
        <taxon>Bacteria</taxon>
        <taxon>Pseudomonadati</taxon>
        <taxon>Pseudomonadota</taxon>
        <taxon>Betaproteobacteria</taxon>
        <taxon>Burkholderiales</taxon>
        <taxon>Burkholderiaceae</taxon>
        <taxon>Zeimonas</taxon>
    </lineage>
</organism>
<reference evidence="10 11" key="1">
    <citation type="submission" date="2019-06" db="EMBL/GenBank/DDBJ databases">
        <title>Quisquiliibacterium sp. nov., isolated from a maize field.</title>
        <authorList>
            <person name="Lin S.-Y."/>
            <person name="Tsai C.-F."/>
            <person name="Young C.-C."/>
        </authorList>
    </citation>
    <scope>NUCLEOTIDE SEQUENCE [LARGE SCALE GENOMIC DNA]</scope>
    <source>
        <strain evidence="10 11">CC-CFT501</strain>
    </source>
</reference>
<feature type="binding site" evidence="8">
    <location>
        <position position="289"/>
    </location>
    <ligand>
        <name>Mg(2+)</name>
        <dbReference type="ChEBI" id="CHEBI:18420"/>
    </ligand>
</feature>
<evidence type="ECO:0000256" key="7">
    <source>
        <dbReference type="ARBA" id="ARBA00022842"/>
    </source>
</evidence>
<feature type="region of interest" description="Disordered" evidence="9">
    <location>
        <begin position="1"/>
        <end position="28"/>
    </location>
</feature>
<dbReference type="EMBL" id="VDUY01000002">
    <property type="protein sequence ID" value="TXL67109.1"/>
    <property type="molecule type" value="Genomic_DNA"/>
</dbReference>
<dbReference type="GO" id="GO:0070733">
    <property type="term" value="F:AMPylase activity"/>
    <property type="evidence" value="ECO:0007669"/>
    <property type="project" value="UniProtKB-EC"/>
</dbReference>
<dbReference type="RefSeq" id="WP_147703358.1">
    <property type="nucleotide sequence ID" value="NZ_VDUY01000002.1"/>
</dbReference>
<proteinExistence type="inferred from homology"/>
<comment type="catalytic activity">
    <reaction evidence="8">
        <text>L-seryl-[protein] + ATP = 3-O-(5'-adenylyl)-L-seryl-[protein] + diphosphate</text>
        <dbReference type="Rhea" id="RHEA:58120"/>
        <dbReference type="Rhea" id="RHEA-COMP:9863"/>
        <dbReference type="Rhea" id="RHEA-COMP:15073"/>
        <dbReference type="ChEBI" id="CHEBI:29999"/>
        <dbReference type="ChEBI" id="CHEBI:30616"/>
        <dbReference type="ChEBI" id="CHEBI:33019"/>
        <dbReference type="ChEBI" id="CHEBI:142516"/>
        <dbReference type="EC" id="2.7.7.108"/>
    </reaction>
</comment>
<comment type="function">
    <text evidence="8">Nucleotidyltransferase involved in the post-translational modification of proteins. It can catalyze the addition of adenosine monophosphate (AMP) or uridine monophosphate (UMP) to a protein, resulting in modifications known as AMPylation and UMPylation.</text>
</comment>
<evidence type="ECO:0000256" key="6">
    <source>
        <dbReference type="ARBA" id="ARBA00022840"/>
    </source>
</evidence>
<feature type="binding site" evidence="8">
    <location>
        <position position="298"/>
    </location>
    <ligand>
        <name>ATP</name>
        <dbReference type="ChEBI" id="CHEBI:30616"/>
    </ligand>
</feature>
<dbReference type="AlphaFoldDB" id="A0A5C8P0H0"/>
<feature type="binding site" evidence="8">
    <location>
        <position position="128"/>
    </location>
    <ligand>
        <name>ATP</name>
        <dbReference type="ChEBI" id="CHEBI:30616"/>
    </ligand>
</feature>
<accession>A0A5C8P0H0</accession>
<dbReference type="EC" id="2.7.7.-" evidence="8"/>
<keyword evidence="2 8" id="KW-0808">Transferase</keyword>
<evidence type="ECO:0000313" key="11">
    <source>
        <dbReference type="Proteomes" id="UP000321548"/>
    </source>
</evidence>
<keyword evidence="5 8" id="KW-0547">Nucleotide-binding</keyword>
<evidence type="ECO:0000256" key="4">
    <source>
        <dbReference type="ARBA" id="ARBA00022723"/>
    </source>
</evidence>
<evidence type="ECO:0000256" key="2">
    <source>
        <dbReference type="ARBA" id="ARBA00022679"/>
    </source>
</evidence>
<dbReference type="GO" id="GO:0030145">
    <property type="term" value="F:manganese ion binding"/>
    <property type="evidence" value="ECO:0007669"/>
    <property type="project" value="UniProtKB-UniRule"/>
</dbReference>
<dbReference type="EC" id="2.7.7.108" evidence="8"/>
<feature type="binding site" evidence="8">
    <location>
        <position position="162"/>
    </location>
    <ligand>
        <name>ATP</name>
        <dbReference type="ChEBI" id="CHEBI:30616"/>
    </ligand>
</feature>
<dbReference type="InterPro" id="IPR003846">
    <property type="entry name" value="SelO"/>
</dbReference>
<evidence type="ECO:0000256" key="8">
    <source>
        <dbReference type="HAMAP-Rule" id="MF_00692"/>
    </source>
</evidence>
<comment type="catalytic activity">
    <reaction evidence="8">
        <text>L-seryl-[protein] + UTP = O-(5'-uridylyl)-L-seryl-[protein] + diphosphate</text>
        <dbReference type="Rhea" id="RHEA:64604"/>
        <dbReference type="Rhea" id="RHEA-COMP:9863"/>
        <dbReference type="Rhea" id="RHEA-COMP:16635"/>
        <dbReference type="ChEBI" id="CHEBI:29999"/>
        <dbReference type="ChEBI" id="CHEBI:33019"/>
        <dbReference type="ChEBI" id="CHEBI:46398"/>
        <dbReference type="ChEBI" id="CHEBI:156051"/>
    </reaction>
</comment>
<feature type="binding site" evidence="8">
    <location>
        <position position="219"/>
    </location>
    <ligand>
        <name>ATP</name>
        <dbReference type="ChEBI" id="CHEBI:30616"/>
    </ligand>
</feature>
<dbReference type="HAMAP" id="MF_00692">
    <property type="entry name" value="SelO"/>
    <property type="match status" value="1"/>
</dbReference>
<keyword evidence="8" id="KW-0464">Manganese</keyword>
<feature type="binding site" evidence="8">
    <location>
        <position position="298"/>
    </location>
    <ligand>
        <name>Mg(2+)</name>
        <dbReference type="ChEBI" id="CHEBI:18420"/>
    </ligand>
</feature>
<dbReference type="OrthoDB" id="9776281at2"/>
<feature type="binding site" evidence="8">
    <location>
        <position position="129"/>
    </location>
    <ligand>
        <name>ATP</name>
        <dbReference type="ChEBI" id="CHEBI:30616"/>
    </ligand>
</feature>